<feature type="domain" description="Beta-mannosidase-like galactose-binding" evidence="10">
    <location>
        <begin position="24"/>
        <end position="183"/>
    </location>
</feature>
<dbReference type="Pfam" id="PF02836">
    <property type="entry name" value="Glyco_hydro_2_C"/>
    <property type="match status" value="1"/>
</dbReference>
<dbReference type="PANTHER" id="PTHR43730:SF1">
    <property type="entry name" value="BETA-MANNOSIDASE"/>
    <property type="match status" value="1"/>
</dbReference>
<keyword evidence="5" id="KW-0378">Hydrolase</keyword>
<dbReference type="AlphaFoldDB" id="A0A3D9S2M6"/>
<evidence type="ECO:0000259" key="7">
    <source>
        <dbReference type="Pfam" id="PF00703"/>
    </source>
</evidence>
<dbReference type="InterPro" id="IPR006102">
    <property type="entry name" value="Ig-like_GH2"/>
</dbReference>
<comment type="similarity">
    <text evidence="2">Belongs to the glycosyl hydrolase 2 family.</text>
</comment>
<dbReference type="Pfam" id="PF00703">
    <property type="entry name" value="Glyco_hydro_2"/>
    <property type="match status" value="1"/>
</dbReference>
<keyword evidence="12" id="KW-1185">Reference proteome</keyword>
<reference evidence="11 12" key="1">
    <citation type="submission" date="2018-08" db="EMBL/GenBank/DDBJ databases">
        <title>Genomic Encyclopedia of Type Strains, Phase III (KMG-III): the genomes of soil and plant-associated and newly described type strains.</title>
        <authorList>
            <person name="Whitman W."/>
        </authorList>
    </citation>
    <scope>NUCLEOTIDE SEQUENCE [LARGE SCALE GENOMIC DNA]</scope>
    <source>
        <strain evidence="11 12">CGMCC 1.10966</strain>
    </source>
</reference>
<dbReference type="InterPro" id="IPR017853">
    <property type="entry name" value="GH"/>
</dbReference>
<dbReference type="InterPro" id="IPR054593">
    <property type="entry name" value="Beta-mannosidase-like_N2"/>
</dbReference>
<evidence type="ECO:0000313" key="12">
    <source>
        <dbReference type="Proteomes" id="UP000256304"/>
    </source>
</evidence>
<dbReference type="InterPro" id="IPR008979">
    <property type="entry name" value="Galactose-bd-like_sf"/>
</dbReference>
<dbReference type="OrthoDB" id="9801077at2"/>
<dbReference type="SUPFAM" id="SSF49785">
    <property type="entry name" value="Galactose-binding domain-like"/>
    <property type="match status" value="1"/>
</dbReference>
<dbReference type="Gene3D" id="2.60.120.260">
    <property type="entry name" value="Galactose-binding domain-like"/>
    <property type="match status" value="1"/>
</dbReference>
<organism evidence="11 12">
    <name type="scientific">Paenibacillus taihuensis</name>
    <dbReference type="NCBI Taxonomy" id="1156355"/>
    <lineage>
        <taxon>Bacteria</taxon>
        <taxon>Bacillati</taxon>
        <taxon>Bacillota</taxon>
        <taxon>Bacilli</taxon>
        <taxon>Bacillales</taxon>
        <taxon>Paenibacillaceae</taxon>
        <taxon>Paenibacillus</taxon>
    </lineage>
</organism>
<comment type="caution">
    <text evidence="11">The sequence shown here is derived from an EMBL/GenBank/DDBJ whole genome shotgun (WGS) entry which is preliminary data.</text>
</comment>
<dbReference type="SUPFAM" id="SSF51445">
    <property type="entry name" value="(Trans)glycosidases"/>
    <property type="match status" value="1"/>
</dbReference>
<evidence type="ECO:0000256" key="4">
    <source>
        <dbReference type="ARBA" id="ARBA00022729"/>
    </source>
</evidence>
<dbReference type="InterPro" id="IPR041351">
    <property type="entry name" value="Ig_GlcNase"/>
</dbReference>
<dbReference type="Pfam" id="PF22666">
    <property type="entry name" value="Glyco_hydro_2_N2"/>
    <property type="match status" value="1"/>
</dbReference>
<dbReference type="EMBL" id="QTTN01000011">
    <property type="protein sequence ID" value="REE86122.1"/>
    <property type="molecule type" value="Genomic_DNA"/>
</dbReference>
<evidence type="ECO:0000256" key="5">
    <source>
        <dbReference type="ARBA" id="ARBA00022801"/>
    </source>
</evidence>
<evidence type="ECO:0000256" key="3">
    <source>
        <dbReference type="ARBA" id="ARBA00012754"/>
    </source>
</evidence>
<gene>
    <name evidence="11" type="ORF">A8990_11118</name>
</gene>
<evidence type="ECO:0000259" key="10">
    <source>
        <dbReference type="Pfam" id="PF22666"/>
    </source>
</evidence>
<comment type="catalytic activity">
    <reaction evidence="1">
        <text>Hydrolysis of terminal, non-reducing beta-D-mannose residues in beta-D-mannosides.</text>
        <dbReference type="EC" id="3.2.1.25"/>
    </reaction>
</comment>
<dbReference type="Pfam" id="PF18368">
    <property type="entry name" value="Ig_GlcNase"/>
    <property type="match status" value="1"/>
</dbReference>
<sequence length="854" mass="96654">MQQRIDLNGSDWLYKDFVGEDWVWRNAEKPDSRDVRWWRKGTVPGSVLHDLWQNGEVPDPYFERNSLLVEWVPERTWVYKKTFEIDAALYGSRIQLRFEGVDFEAQFFLNGNPIGRHRGMYTPAVFEVGEVLHYGGSNLLAVVIEKAPDEQPQVSKTSYVRAHKSRMTYWWDFCPRMIHQGIWDDVFLEVTGNVRLEDVYVRPRLSEDLVSAELSVSVQLSAAMPETIWVETAIYDGSEVVGTSRSKHAAASGKTGIDACIDLTQPKLWQPNGSGEAHLYEARVSVINAENAVVSEKRISFGIRSVVLEHNESPDQASLPYIFVVNGKRTYIKGWNWVPIDAMYGVPRPAKLERLLQLAKRAGVNMLRVWGGGLIEKESFYELCDRYGIMVWQEFIQSSSGIGNKPSESPEFIDMMVEEARIIVPRKRNHPSLVLWCGGNELQDANDRPLDDTEPVLAALKAVVQECHPDALWLATSPTGRCFLNNLENIEKDPHGLHDVHGPWEHQGLVEQYTLYNRGTSLMHSEFGVEGMTGFKTLNRTISKANQWPAGRDNPVYFHRGSWWNNESLVQQSFNGKLERVEELIRASQYLQAEGLRYAVESNRRRSWQNSGTLPWQFNEPYPNAYCTSALDYYTNPKPAYYGVAKAYEELAVTASFAAQAWEGKDEFEAGIWTVNSLSMPIGAAQVSWRIVGASGIVYAEGVLTGEAPANAPVRFGSVKAKLTTIKDDIFFLDLALRGSGGETAANRYDFSLRSTMEPLLRLNPTTLKVEREQSEGAGIWALQITNIGDHAAFHVHMDDARKLDEEGYWYASVNDFTLLPGERVTVHVEWCGIQEKFRKLEIAAWNTAKVTFG</sequence>
<evidence type="ECO:0000313" key="11">
    <source>
        <dbReference type="EMBL" id="REE86122.1"/>
    </source>
</evidence>
<dbReference type="InterPro" id="IPR036156">
    <property type="entry name" value="Beta-gal/glucu_dom_sf"/>
</dbReference>
<dbReference type="PANTHER" id="PTHR43730">
    <property type="entry name" value="BETA-MANNOSIDASE"/>
    <property type="match status" value="1"/>
</dbReference>
<keyword evidence="4" id="KW-0732">Signal</keyword>
<feature type="domain" description="Glycoside hydrolase family 2 catalytic" evidence="8">
    <location>
        <begin position="323"/>
        <end position="444"/>
    </location>
</feature>
<dbReference type="GO" id="GO:0004567">
    <property type="term" value="F:beta-mannosidase activity"/>
    <property type="evidence" value="ECO:0007669"/>
    <property type="project" value="UniProtKB-EC"/>
</dbReference>
<dbReference type="Gene3D" id="3.20.20.80">
    <property type="entry name" value="Glycosidases"/>
    <property type="match status" value="1"/>
</dbReference>
<dbReference type="InterPro" id="IPR050887">
    <property type="entry name" value="Beta-mannosidase_GH2"/>
</dbReference>
<evidence type="ECO:0000256" key="6">
    <source>
        <dbReference type="ARBA" id="ARBA00023295"/>
    </source>
</evidence>
<dbReference type="Proteomes" id="UP000256304">
    <property type="component" value="Unassembled WGS sequence"/>
</dbReference>
<protein>
    <recommendedName>
        <fullName evidence="3">beta-mannosidase</fullName>
        <ecNumber evidence="3">3.2.1.25</ecNumber>
    </recommendedName>
</protein>
<dbReference type="Gene3D" id="2.60.40.10">
    <property type="entry name" value="Immunoglobulins"/>
    <property type="match status" value="2"/>
</dbReference>
<dbReference type="InterPro" id="IPR006103">
    <property type="entry name" value="Glyco_hydro_2_cat"/>
</dbReference>
<dbReference type="GO" id="GO:0005975">
    <property type="term" value="P:carbohydrate metabolic process"/>
    <property type="evidence" value="ECO:0007669"/>
    <property type="project" value="InterPro"/>
</dbReference>
<dbReference type="GO" id="GO:0006516">
    <property type="term" value="P:glycoprotein catabolic process"/>
    <property type="evidence" value="ECO:0007669"/>
    <property type="project" value="TreeGrafter"/>
</dbReference>
<evidence type="ECO:0000256" key="2">
    <source>
        <dbReference type="ARBA" id="ARBA00007401"/>
    </source>
</evidence>
<dbReference type="SUPFAM" id="SSF49303">
    <property type="entry name" value="beta-Galactosidase/glucuronidase domain"/>
    <property type="match status" value="2"/>
</dbReference>
<proteinExistence type="inferred from homology"/>
<evidence type="ECO:0000256" key="1">
    <source>
        <dbReference type="ARBA" id="ARBA00000829"/>
    </source>
</evidence>
<feature type="domain" description="Exo-beta-D-glucosaminidase Ig-fold" evidence="9">
    <location>
        <begin position="756"/>
        <end position="848"/>
    </location>
</feature>
<feature type="domain" description="Glycoside hydrolase family 2 immunoglobulin-like beta-sandwich" evidence="7">
    <location>
        <begin position="194"/>
        <end position="304"/>
    </location>
</feature>
<evidence type="ECO:0000259" key="8">
    <source>
        <dbReference type="Pfam" id="PF02836"/>
    </source>
</evidence>
<evidence type="ECO:0000259" key="9">
    <source>
        <dbReference type="Pfam" id="PF18368"/>
    </source>
</evidence>
<accession>A0A3D9S2M6</accession>
<name>A0A3D9S2M6_9BACL</name>
<keyword evidence="6" id="KW-0326">Glycosidase</keyword>
<dbReference type="InterPro" id="IPR013783">
    <property type="entry name" value="Ig-like_fold"/>
</dbReference>
<dbReference type="EC" id="3.2.1.25" evidence="3"/>
<dbReference type="RefSeq" id="WP_116189147.1">
    <property type="nucleotide sequence ID" value="NZ_QTTN01000011.1"/>
</dbReference>